<evidence type="ECO:0000256" key="1">
    <source>
        <dbReference type="ARBA" id="ARBA00023015"/>
    </source>
</evidence>
<name>A0A1I6L796_9EURY</name>
<dbReference type="GO" id="GO:0003677">
    <property type="term" value="F:DNA binding"/>
    <property type="evidence" value="ECO:0007669"/>
    <property type="project" value="UniProtKB-KW"/>
</dbReference>
<dbReference type="EMBL" id="FOZK01000002">
    <property type="protein sequence ID" value="SFR99098.1"/>
    <property type="molecule type" value="Genomic_DNA"/>
</dbReference>
<dbReference type="PANTHER" id="PTHR33204">
    <property type="entry name" value="TRANSCRIPTIONAL REGULATOR, MARR FAMILY"/>
    <property type="match status" value="1"/>
</dbReference>
<gene>
    <name evidence="5" type="ORF">SAMN05216559_2154</name>
</gene>
<dbReference type="PANTHER" id="PTHR33204:SF18">
    <property type="entry name" value="TRANSCRIPTIONAL REGULATORY PROTEIN"/>
    <property type="match status" value="1"/>
</dbReference>
<dbReference type="STRING" id="767519.SAMN05216559_2154"/>
<evidence type="ECO:0000256" key="3">
    <source>
        <dbReference type="ARBA" id="ARBA00023163"/>
    </source>
</evidence>
<dbReference type="Proteomes" id="UP000199062">
    <property type="component" value="Unassembled WGS sequence"/>
</dbReference>
<dbReference type="InterPro" id="IPR036388">
    <property type="entry name" value="WH-like_DNA-bd_sf"/>
</dbReference>
<dbReference type="Gene3D" id="1.10.10.10">
    <property type="entry name" value="Winged helix-like DNA-binding domain superfamily/Winged helix DNA-binding domain"/>
    <property type="match status" value="1"/>
</dbReference>
<dbReference type="OrthoDB" id="10490at2157"/>
<evidence type="ECO:0000259" key="4">
    <source>
        <dbReference type="PROSITE" id="PS51118"/>
    </source>
</evidence>
<sequence>MDLTGNDAPGCGTGRRRRRPLSVTATVLGKKWHPLIVSVLLEAGALGFNELKERVQGISDKVLSESLDDLEERDLVDRTVIDDKPVRVEYSLTEWGEQLELVVTAMDEWGKRYLDAHGTDPAAD</sequence>
<dbReference type="RefSeq" id="WP_089816541.1">
    <property type="nucleotide sequence ID" value="NZ_FOZK01000002.1"/>
</dbReference>
<dbReference type="SUPFAM" id="SSF46785">
    <property type="entry name" value="Winged helix' DNA-binding domain"/>
    <property type="match status" value="1"/>
</dbReference>
<keyword evidence="3" id="KW-0804">Transcription</keyword>
<evidence type="ECO:0000313" key="5">
    <source>
        <dbReference type="EMBL" id="SFR99098.1"/>
    </source>
</evidence>
<keyword evidence="2" id="KW-0238">DNA-binding</keyword>
<keyword evidence="1" id="KW-0805">Transcription regulation</keyword>
<accession>A0A1I6L796</accession>
<evidence type="ECO:0000313" key="6">
    <source>
        <dbReference type="Proteomes" id="UP000199062"/>
    </source>
</evidence>
<dbReference type="InterPro" id="IPR036390">
    <property type="entry name" value="WH_DNA-bd_sf"/>
</dbReference>
<dbReference type="AlphaFoldDB" id="A0A1I6L796"/>
<proteinExistence type="predicted"/>
<evidence type="ECO:0000256" key="2">
    <source>
        <dbReference type="ARBA" id="ARBA00023125"/>
    </source>
</evidence>
<dbReference type="PROSITE" id="PS51118">
    <property type="entry name" value="HTH_HXLR"/>
    <property type="match status" value="1"/>
</dbReference>
<dbReference type="Pfam" id="PF01638">
    <property type="entry name" value="HxlR"/>
    <property type="match status" value="1"/>
</dbReference>
<protein>
    <submittedName>
        <fullName evidence="5">Transcriptional regulator, HxlR family</fullName>
    </submittedName>
</protein>
<organism evidence="5 6">
    <name type="scientific">Halomicrobium zhouii</name>
    <dbReference type="NCBI Taxonomy" id="767519"/>
    <lineage>
        <taxon>Archaea</taxon>
        <taxon>Methanobacteriati</taxon>
        <taxon>Methanobacteriota</taxon>
        <taxon>Stenosarchaea group</taxon>
        <taxon>Halobacteria</taxon>
        <taxon>Halobacteriales</taxon>
        <taxon>Haloarculaceae</taxon>
        <taxon>Halomicrobium</taxon>
    </lineage>
</organism>
<dbReference type="InterPro" id="IPR002577">
    <property type="entry name" value="HTH_HxlR"/>
</dbReference>
<feature type="domain" description="HTH hxlR-type" evidence="4">
    <location>
        <begin position="19"/>
        <end position="118"/>
    </location>
</feature>
<reference evidence="5 6" key="1">
    <citation type="submission" date="2016-10" db="EMBL/GenBank/DDBJ databases">
        <authorList>
            <person name="de Groot N.N."/>
        </authorList>
    </citation>
    <scope>NUCLEOTIDE SEQUENCE [LARGE SCALE GENOMIC DNA]</scope>
    <source>
        <strain evidence="5 6">CGMCC 1.10457</strain>
    </source>
</reference>
<keyword evidence="6" id="KW-1185">Reference proteome</keyword>